<evidence type="ECO:0000259" key="2">
    <source>
        <dbReference type="SMART" id="SM00062"/>
    </source>
</evidence>
<dbReference type="EMBL" id="FWZU01000001">
    <property type="protein sequence ID" value="SME90139.1"/>
    <property type="molecule type" value="Genomic_DNA"/>
</dbReference>
<dbReference type="Gene3D" id="3.40.190.10">
    <property type="entry name" value="Periplasmic binding protein-like II"/>
    <property type="match status" value="2"/>
</dbReference>
<dbReference type="PANTHER" id="PTHR38834:SF3">
    <property type="entry name" value="SOLUTE-BINDING PROTEIN FAMILY 3_N-TERMINAL DOMAIN-CONTAINING PROTEIN"/>
    <property type="match status" value="1"/>
</dbReference>
<evidence type="ECO:0000313" key="3">
    <source>
        <dbReference type="EMBL" id="SME90139.1"/>
    </source>
</evidence>
<sequence>MSCQWKIKSFKVLIIILLLGIVGNAQAHELTIFVENWPPYHFEQNNKIVGISTELIEAALQKAKIRYKLVIYPFKRALITVQKKPNTMLFTVARIPQREDMFAWIGPLHPRRVYLYKLKNRTDIQIDDLEDIKKYYTGVLSGGSIEQFFTTNGFHKYNYHLVSKSEQLLKMLFKQRVDLIPGDPLDLAYQINRLGYKYSELEIAYLLSEEGGYYMIANKDTPDKIIVKIQESLEEVLATGARDRIIKKYVK</sequence>
<proteinExistence type="predicted"/>
<feature type="chain" id="PRO_5013004998" evidence="1">
    <location>
        <begin position="28"/>
        <end position="251"/>
    </location>
</feature>
<gene>
    <name evidence="3" type="ORF">SAMN06295933_0359</name>
</gene>
<evidence type="ECO:0000256" key="1">
    <source>
        <dbReference type="SAM" id="SignalP"/>
    </source>
</evidence>
<organism evidence="3 4">
    <name type="scientific">Desulfovibrio gilichinskyi</name>
    <dbReference type="NCBI Taxonomy" id="1519643"/>
    <lineage>
        <taxon>Bacteria</taxon>
        <taxon>Pseudomonadati</taxon>
        <taxon>Thermodesulfobacteriota</taxon>
        <taxon>Desulfovibrionia</taxon>
        <taxon>Desulfovibrionales</taxon>
        <taxon>Desulfovibrionaceae</taxon>
        <taxon>Desulfovibrio</taxon>
    </lineage>
</organism>
<protein>
    <submittedName>
        <fullName evidence="3">Amino acid ABC transporter substrate-binding protein, PAAT family</fullName>
    </submittedName>
</protein>
<keyword evidence="1" id="KW-0732">Signal</keyword>
<reference evidence="4" key="1">
    <citation type="submission" date="2017-04" db="EMBL/GenBank/DDBJ databases">
        <authorList>
            <person name="Varghese N."/>
            <person name="Submissions S."/>
        </authorList>
    </citation>
    <scope>NUCLEOTIDE SEQUENCE [LARGE SCALE GENOMIC DNA]</scope>
    <source>
        <strain evidence="4">K3S</strain>
    </source>
</reference>
<dbReference type="OrthoDB" id="5339217at2"/>
<accession>A0A1X7C524</accession>
<dbReference type="STRING" id="1519643.SAMN06295933_0359"/>
<dbReference type="Pfam" id="PF00497">
    <property type="entry name" value="SBP_bac_3"/>
    <property type="match status" value="1"/>
</dbReference>
<dbReference type="SUPFAM" id="SSF53850">
    <property type="entry name" value="Periplasmic binding protein-like II"/>
    <property type="match status" value="1"/>
</dbReference>
<evidence type="ECO:0000313" key="4">
    <source>
        <dbReference type="Proteomes" id="UP000192906"/>
    </source>
</evidence>
<dbReference type="RefSeq" id="WP_085097429.1">
    <property type="nucleotide sequence ID" value="NZ_FWZU01000001.1"/>
</dbReference>
<dbReference type="InterPro" id="IPR001638">
    <property type="entry name" value="Solute-binding_3/MltF_N"/>
</dbReference>
<keyword evidence="4" id="KW-1185">Reference proteome</keyword>
<dbReference type="SMART" id="SM00062">
    <property type="entry name" value="PBPb"/>
    <property type="match status" value="1"/>
</dbReference>
<name>A0A1X7C524_9BACT</name>
<feature type="signal peptide" evidence="1">
    <location>
        <begin position="1"/>
        <end position="27"/>
    </location>
</feature>
<dbReference type="AlphaFoldDB" id="A0A1X7C524"/>
<dbReference type="Proteomes" id="UP000192906">
    <property type="component" value="Unassembled WGS sequence"/>
</dbReference>
<dbReference type="PANTHER" id="PTHR38834">
    <property type="entry name" value="PERIPLASMIC SUBSTRATE BINDING PROTEIN FAMILY 3"/>
    <property type="match status" value="1"/>
</dbReference>
<feature type="domain" description="Solute-binding protein family 3/N-terminal" evidence="2">
    <location>
        <begin position="29"/>
        <end position="251"/>
    </location>
</feature>